<gene>
    <name evidence="1" type="ORF">A7J57_17465</name>
</gene>
<dbReference type="EMBL" id="LXPS01000038">
    <property type="protein sequence ID" value="OAE38275.1"/>
    <property type="molecule type" value="Genomic_DNA"/>
</dbReference>
<dbReference type="Proteomes" id="UP000077098">
    <property type="component" value="Unassembled WGS sequence"/>
</dbReference>
<evidence type="ECO:0000313" key="2">
    <source>
        <dbReference type="Proteomes" id="UP000077098"/>
    </source>
</evidence>
<protein>
    <recommendedName>
        <fullName evidence="3">Nif11 domain-containing protein</fullName>
    </recommendedName>
</protein>
<proteinExistence type="predicted"/>
<dbReference type="AlphaFoldDB" id="A0A176WXI5"/>
<reference evidence="1 2" key="1">
    <citation type="submission" date="2016-05" db="EMBL/GenBank/DDBJ databases">
        <authorList>
            <person name="Lavstsen T."/>
            <person name="Jespersen J.S."/>
        </authorList>
    </citation>
    <scope>NUCLEOTIDE SEQUENCE [LARGE SCALE GENOMIC DNA]</scope>
    <source>
        <strain evidence="1 2">KCJ1736</strain>
    </source>
</reference>
<accession>A0A176WXI5</accession>
<comment type="caution">
    <text evidence="1">The sequence shown here is derived from an EMBL/GenBank/DDBJ whole genome shotgun (WGS) entry which is preliminary data.</text>
</comment>
<organism evidence="1 2">
    <name type="scientific">Agrobacterium tumefaciens</name>
    <dbReference type="NCBI Taxonomy" id="358"/>
    <lineage>
        <taxon>Bacteria</taxon>
        <taxon>Pseudomonadati</taxon>
        <taxon>Pseudomonadota</taxon>
        <taxon>Alphaproteobacteria</taxon>
        <taxon>Hyphomicrobiales</taxon>
        <taxon>Rhizobiaceae</taxon>
        <taxon>Rhizobium/Agrobacterium group</taxon>
        <taxon>Agrobacterium</taxon>
        <taxon>Agrobacterium tumefaciens complex</taxon>
    </lineage>
</organism>
<name>A0A176WXI5_AGRTU</name>
<evidence type="ECO:0000313" key="1">
    <source>
        <dbReference type="EMBL" id="OAE38275.1"/>
    </source>
</evidence>
<evidence type="ECO:0008006" key="3">
    <source>
        <dbReference type="Google" id="ProtNLM"/>
    </source>
</evidence>
<sequence>MRAFPLNLPSPQTLYRNGSRDMTPTQAAAYYAQIRKDTATLARFANITNEAELAEAIGADAAARGFSLTPDQIKAGLADLGAVVKQATAGEELADFELEIVSGGGDFVQEVKDFAIKLKTCKW</sequence>